<sequence length="56" mass="6075">MEAGEPKSGISGGDLEMEKGIFCEVFFGEGFLGGFFFPMRWGGPGKGFRLGLRRLA</sequence>
<dbReference type="Proteomes" id="UP000266723">
    <property type="component" value="Unassembled WGS sequence"/>
</dbReference>
<name>A0ABQ7D7F0_BRACR</name>
<reference evidence="1 2" key="1">
    <citation type="journal article" date="2020" name="BMC Genomics">
        <title>Intraspecific diversification of the crop wild relative Brassica cretica Lam. using demographic model selection.</title>
        <authorList>
            <person name="Kioukis A."/>
            <person name="Michalopoulou V.A."/>
            <person name="Briers L."/>
            <person name="Pirintsos S."/>
            <person name="Studholme D.J."/>
            <person name="Pavlidis P."/>
            <person name="Sarris P.F."/>
        </authorList>
    </citation>
    <scope>NUCLEOTIDE SEQUENCE [LARGE SCALE GENOMIC DNA]</scope>
    <source>
        <strain evidence="2">cv. PFS-1207/04</strain>
    </source>
</reference>
<dbReference type="EMBL" id="QGKV02000759">
    <property type="protein sequence ID" value="KAF3568377.1"/>
    <property type="molecule type" value="Genomic_DNA"/>
</dbReference>
<protein>
    <submittedName>
        <fullName evidence="1">Uncharacterized protein</fullName>
    </submittedName>
</protein>
<evidence type="ECO:0000313" key="1">
    <source>
        <dbReference type="EMBL" id="KAF3568377.1"/>
    </source>
</evidence>
<comment type="caution">
    <text evidence="1">The sequence shown here is derived from an EMBL/GenBank/DDBJ whole genome shotgun (WGS) entry which is preliminary data.</text>
</comment>
<proteinExistence type="predicted"/>
<organism evidence="1 2">
    <name type="scientific">Brassica cretica</name>
    <name type="common">Mustard</name>
    <dbReference type="NCBI Taxonomy" id="69181"/>
    <lineage>
        <taxon>Eukaryota</taxon>
        <taxon>Viridiplantae</taxon>
        <taxon>Streptophyta</taxon>
        <taxon>Embryophyta</taxon>
        <taxon>Tracheophyta</taxon>
        <taxon>Spermatophyta</taxon>
        <taxon>Magnoliopsida</taxon>
        <taxon>eudicotyledons</taxon>
        <taxon>Gunneridae</taxon>
        <taxon>Pentapetalae</taxon>
        <taxon>rosids</taxon>
        <taxon>malvids</taxon>
        <taxon>Brassicales</taxon>
        <taxon>Brassicaceae</taxon>
        <taxon>Brassiceae</taxon>
        <taxon>Brassica</taxon>
    </lineage>
</organism>
<keyword evidence="2" id="KW-1185">Reference proteome</keyword>
<evidence type="ECO:0000313" key="2">
    <source>
        <dbReference type="Proteomes" id="UP000266723"/>
    </source>
</evidence>
<accession>A0ABQ7D7F0</accession>
<gene>
    <name evidence="1" type="ORF">DY000_02013130</name>
</gene>